<dbReference type="NCBIfam" id="TIGR03025">
    <property type="entry name" value="EPS_sugtrans"/>
    <property type="match status" value="1"/>
</dbReference>
<dbReference type="InterPro" id="IPR017473">
    <property type="entry name" value="Undecaprenyl-P_gluc_Ptfrase"/>
</dbReference>
<dbReference type="InterPro" id="IPR017475">
    <property type="entry name" value="EPS_sugar_tfrase"/>
</dbReference>
<keyword evidence="3 9" id="KW-0808">Transferase</keyword>
<evidence type="ECO:0000313" key="9">
    <source>
        <dbReference type="EMBL" id="MBM6661300.1"/>
    </source>
</evidence>
<gene>
    <name evidence="9" type="ORF">H6B30_05945</name>
</gene>
<dbReference type="Pfam" id="PF13727">
    <property type="entry name" value="CoA_binding_3"/>
    <property type="match status" value="1"/>
</dbReference>
<dbReference type="GO" id="GO:0016020">
    <property type="term" value="C:membrane"/>
    <property type="evidence" value="ECO:0007669"/>
    <property type="project" value="UniProtKB-SubCell"/>
</dbReference>
<evidence type="ECO:0000256" key="7">
    <source>
        <dbReference type="SAM" id="Phobius"/>
    </source>
</evidence>
<comment type="caution">
    <text evidence="9">The sequence shown here is derived from an EMBL/GenBank/DDBJ whole genome shotgun (WGS) entry which is preliminary data.</text>
</comment>
<evidence type="ECO:0000256" key="4">
    <source>
        <dbReference type="ARBA" id="ARBA00022692"/>
    </source>
</evidence>
<accession>A0A939B476</accession>
<dbReference type="RefSeq" id="WP_205108865.1">
    <property type="nucleotide sequence ID" value="NZ_JACJJL010000007.1"/>
</dbReference>
<proteinExistence type="inferred from homology"/>
<dbReference type="InterPro" id="IPR003362">
    <property type="entry name" value="Bact_transf"/>
</dbReference>
<keyword evidence="6 7" id="KW-0472">Membrane</keyword>
<evidence type="ECO:0000259" key="8">
    <source>
        <dbReference type="Pfam" id="PF02397"/>
    </source>
</evidence>
<dbReference type="EMBL" id="JACJJL010000007">
    <property type="protein sequence ID" value="MBM6661300.1"/>
    <property type="molecule type" value="Genomic_DNA"/>
</dbReference>
<keyword evidence="4 7" id="KW-0812">Transmembrane</keyword>
<dbReference type="Pfam" id="PF02397">
    <property type="entry name" value="Bac_transf"/>
    <property type="match status" value="1"/>
</dbReference>
<comment type="similarity">
    <text evidence="2">Belongs to the bacterial sugar transferase family.</text>
</comment>
<feature type="domain" description="Bacterial sugar transferase" evidence="8">
    <location>
        <begin position="283"/>
        <end position="466"/>
    </location>
</feature>
<dbReference type="AlphaFoldDB" id="A0A939B476"/>
<reference evidence="9 10" key="1">
    <citation type="journal article" date="2021" name="Sci. Rep.">
        <title>The distribution of antibiotic resistance genes in chicken gut microbiota commensals.</title>
        <authorList>
            <person name="Juricova H."/>
            <person name="Matiasovicova J."/>
            <person name="Kubasova T."/>
            <person name="Cejkova D."/>
            <person name="Rychlik I."/>
        </authorList>
    </citation>
    <scope>NUCLEOTIDE SEQUENCE [LARGE SCALE GENOMIC DNA]</scope>
    <source>
        <strain evidence="9 10">An819</strain>
    </source>
</reference>
<comment type="subcellular location">
    <subcellularLocation>
        <location evidence="1">Membrane</location>
        <topology evidence="1">Multi-pass membrane protein</topology>
    </subcellularLocation>
</comment>
<feature type="transmembrane region" description="Helical" evidence="7">
    <location>
        <begin position="84"/>
        <end position="104"/>
    </location>
</feature>
<evidence type="ECO:0000256" key="1">
    <source>
        <dbReference type="ARBA" id="ARBA00004141"/>
    </source>
</evidence>
<feature type="transmembrane region" description="Helical" evidence="7">
    <location>
        <begin position="110"/>
        <end position="131"/>
    </location>
</feature>
<feature type="transmembrane region" description="Helical" evidence="7">
    <location>
        <begin position="45"/>
        <end position="64"/>
    </location>
</feature>
<evidence type="ECO:0000313" key="10">
    <source>
        <dbReference type="Proteomes" id="UP000764045"/>
    </source>
</evidence>
<protein>
    <submittedName>
        <fullName evidence="9">Undecaprenyl-phosphate glucose phosphotransferase</fullName>
        <ecNumber evidence="9">2.7.8.31</ecNumber>
    </submittedName>
</protein>
<keyword evidence="10" id="KW-1185">Reference proteome</keyword>
<dbReference type="EC" id="2.7.8.31" evidence="9"/>
<evidence type="ECO:0000256" key="5">
    <source>
        <dbReference type="ARBA" id="ARBA00022989"/>
    </source>
</evidence>
<keyword evidence="5 7" id="KW-1133">Transmembrane helix</keyword>
<sequence length="473" mass="54769">MRQDSKANNIIRDIVILTDFIVLNILFCLWFQYDRQGAQLSHSVSVFRPLFVANIGMVVSQYFYSTVIHEHRSTADQVLRQITYLVLLQGATTLVASEVVAYLTGMASPAFSFTAYFTLMLYAGILVTRYAERWFVKRYRRTGGNIRRVVFVGADLSILPIYEFLVGDPSTGYRVSGYYADAPMQDCPQGLRHRGTLADLDVKLELRDGEHAADELYCCLPVTDTDRIRRIMRYCDNNVVHFYYIPAISRNFGHMLKPENVGGMTVFTNCDDPLMLPANRFIKRSFDIAVSLAVLLCLAPFMPFIALCIKLQSPGPVFFRQARTGMNGKQFYCYKFRSMHVNKDADRIQCTEHDPRKFAFGNFMRKANIDELPQFFNVLRGDMSIVGPRPHMLYHTEVYRPLIDKYMVRHFVKPGITGWAQVTGFRGETRELWQMEGRVKRDIWYIENWSVWLDIRIILRTAIQVFVHDKNAY</sequence>
<name>A0A939B476_9BACT</name>
<feature type="transmembrane region" description="Helical" evidence="7">
    <location>
        <begin position="288"/>
        <end position="307"/>
    </location>
</feature>
<evidence type="ECO:0000256" key="6">
    <source>
        <dbReference type="ARBA" id="ARBA00023136"/>
    </source>
</evidence>
<evidence type="ECO:0000256" key="3">
    <source>
        <dbReference type="ARBA" id="ARBA00022679"/>
    </source>
</evidence>
<dbReference type="PANTHER" id="PTHR30576:SF0">
    <property type="entry name" value="UNDECAPRENYL-PHOSPHATE N-ACETYLGALACTOSAMINYL 1-PHOSPHATE TRANSFERASE-RELATED"/>
    <property type="match status" value="1"/>
</dbReference>
<feature type="transmembrane region" description="Helical" evidence="7">
    <location>
        <begin position="12"/>
        <end position="33"/>
    </location>
</feature>
<dbReference type="Proteomes" id="UP000764045">
    <property type="component" value="Unassembled WGS sequence"/>
</dbReference>
<dbReference type="PANTHER" id="PTHR30576">
    <property type="entry name" value="COLANIC BIOSYNTHESIS UDP-GLUCOSE LIPID CARRIER TRANSFERASE"/>
    <property type="match status" value="1"/>
</dbReference>
<evidence type="ECO:0000256" key="2">
    <source>
        <dbReference type="ARBA" id="ARBA00006464"/>
    </source>
</evidence>
<dbReference type="GO" id="GO:0089702">
    <property type="term" value="F:undecaprenyl-phosphate glucose phosphotransferase activity"/>
    <property type="evidence" value="ECO:0007669"/>
    <property type="project" value="UniProtKB-EC"/>
</dbReference>
<organism evidence="9 10">
    <name type="scientific">Marseilla massiliensis</name>
    <dbReference type="NCBI Taxonomy" id="1841864"/>
    <lineage>
        <taxon>Bacteria</taxon>
        <taxon>Pseudomonadati</taxon>
        <taxon>Bacteroidota</taxon>
        <taxon>Bacteroidia</taxon>
        <taxon>Bacteroidales</taxon>
        <taxon>Prevotellaceae</taxon>
        <taxon>Marseilla</taxon>
    </lineage>
</organism>
<dbReference type="NCBIfam" id="TIGR03023">
    <property type="entry name" value="WcaJ_sugtrans"/>
    <property type="match status" value="1"/>
</dbReference>